<evidence type="ECO:0000313" key="2">
    <source>
        <dbReference type="EMBL" id="KRY74343.1"/>
    </source>
</evidence>
<reference evidence="2 3" key="1">
    <citation type="submission" date="2015-01" db="EMBL/GenBank/DDBJ databases">
        <title>Evolution of Trichinella species and genotypes.</title>
        <authorList>
            <person name="Korhonen P.K."/>
            <person name="Edoardo P."/>
            <person name="Giuseppe L.R."/>
            <person name="Gasser R.B."/>
        </authorList>
    </citation>
    <scope>NUCLEOTIDE SEQUENCE [LARGE SCALE GENOMIC DNA]</scope>
    <source>
        <strain evidence="2">ISS13</strain>
    </source>
</reference>
<feature type="compositionally biased region" description="Polar residues" evidence="1">
    <location>
        <begin position="221"/>
        <end position="232"/>
    </location>
</feature>
<dbReference type="Proteomes" id="UP000054632">
    <property type="component" value="Unassembled WGS sequence"/>
</dbReference>
<sequence>MEQKKIAYLVPSVKIEPTSNMVRHGDLPLEFEIFVHALWWMMIMMRRAVMQFRINSSGITHGKDGLRLVVLIVQKQQHLNFANSKRFAPNCTQSAFYTRRSGLTINPKANICLVNKPSRSLHSFALSAPFLGKLSTNSSSSSSSSSSWIPDSDDEQNEIGYQWKKPTQREAEHELVEGKKEQNCIAQMKAQVQSGKKRGQGTDGSTSPQKAYGHTSRWPLSFTSRGNKANLW</sequence>
<evidence type="ECO:0000256" key="1">
    <source>
        <dbReference type="SAM" id="MobiDB-lite"/>
    </source>
</evidence>
<dbReference type="AlphaFoldDB" id="A0A0V1EKL2"/>
<accession>A0A0V1EKL2</accession>
<dbReference type="EMBL" id="JYDR01000026">
    <property type="protein sequence ID" value="KRY74343.1"/>
    <property type="molecule type" value="Genomic_DNA"/>
</dbReference>
<gene>
    <name evidence="2" type="ORF">T4A_6944</name>
</gene>
<feature type="region of interest" description="Disordered" evidence="1">
    <location>
        <begin position="186"/>
        <end position="232"/>
    </location>
</feature>
<name>A0A0V1EKL2_TRIPS</name>
<protein>
    <submittedName>
        <fullName evidence="2">Uncharacterized protein</fullName>
    </submittedName>
</protein>
<evidence type="ECO:0000313" key="3">
    <source>
        <dbReference type="Proteomes" id="UP000054632"/>
    </source>
</evidence>
<proteinExistence type="predicted"/>
<comment type="caution">
    <text evidence="2">The sequence shown here is derived from an EMBL/GenBank/DDBJ whole genome shotgun (WGS) entry which is preliminary data.</text>
</comment>
<organism evidence="2 3">
    <name type="scientific">Trichinella pseudospiralis</name>
    <name type="common">Parasitic roundworm</name>
    <dbReference type="NCBI Taxonomy" id="6337"/>
    <lineage>
        <taxon>Eukaryota</taxon>
        <taxon>Metazoa</taxon>
        <taxon>Ecdysozoa</taxon>
        <taxon>Nematoda</taxon>
        <taxon>Enoplea</taxon>
        <taxon>Dorylaimia</taxon>
        <taxon>Trichinellida</taxon>
        <taxon>Trichinellidae</taxon>
        <taxon>Trichinella</taxon>
    </lineage>
</organism>